<dbReference type="PANTHER" id="PTHR12953:SF0">
    <property type="entry name" value="SUN DOMAIN-CONTAINING OSSIFICATION FACTOR"/>
    <property type="match status" value="1"/>
</dbReference>
<dbReference type="SUPFAM" id="SSF49785">
    <property type="entry name" value="Galactose-binding domain-like"/>
    <property type="match status" value="1"/>
</dbReference>
<reference evidence="8" key="1">
    <citation type="submission" date="2020-04" db="EMBL/GenBank/DDBJ databases">
        <authorList>
            <person name="Alioto T."/>
            <person name="Alioto T."/>
            <person name="Gomez Garrido J."/>
        </authorList>
    </citation>
    <scope>NUCLEOTIDE SEQUENCE</scope>
    <source>
        <strain evidence="8">A484AB</strain>
    </source>
</reference>
<dbReference type="OrthoDB" id="5979858at2759"/>
<feature type="region of interest" description="Disordered" evidence="6">
    <location>
        <begin position="167"/>
        <end position="277"/>
    </location>
</feature>
<gene>
    <name evidence="8" type="ORF">PACLA_8A054664</name>
</gene>
<feature type="compositionally biased region" description="Polar residues" evidence="6">
    <location>
        <begin position="842"/>
        <end position="853"/>
    </location>
</feature>
<feature type="compositionally biased region" description="Basic and acidic residues" evidence="6">
    <location>
        <begin position="191"/>
        <end position="219"/>
    </location>
</feature>
<dbReference type="InterPro" id="IPR045120">
    <property type="entry name" value="Suco/Slp1-like"/>
</dbReference>
<feature type="compositionally biased region" description="Basic and acidic residues" evidence="6">
    <location>
        <begin position="105"/>
        <end position="118"/>
    </location>
</feature>
<dbReference type="EMBL" id="CACRXK020001813">
    <property type="protein sequence ID" value="CAB3991251.1"/>
    <property type="molecule type" value="Genomic_DNA"/>
</dbReference>
<feature type="compositionally biased region" description="Polar residues" evidence="6">
    <location>
        <begin position="799"/>
        <end position="823"/>
    </location>
</feature>
<comment type="caution">
    <text evidence="8">The sequence shown here is derived from an EMBL/GenBank/DDBJ whole genome shotgun (WGS) entry which is preliminary data.</text>
</comment>
<dbReference type="GO" id="GO:0012505">
    <property type="term" value="C:endomembrane system"/>
    <property type="evidence" value="ECO:0007669"/>
    <property type="project" value="UniProtKB-SubCell"/>
</dbReference>
<feature type="compositionally biased region" description="Low complexity" evidence="6">
    <location>
        <begin position="522"/>
        <end position="533"/>
    </location>
</feature>
<feature type="coiled-coil region" evidence="5">
    <location>
        <begin position="1094"/>
        <end position="1164"/>
    </location>
</feature>
<organism evidence="8 9">
    <name type="scientific">Paramuricea clavata</name>
    <name type="common">Red gorgonian</name>
    <name type="synonym">Violescent sea-whip</name>
    <dbReference type="NCBI Taxonomy" id="317549"/>
    <lineage>
        <taxon>Eukaryota</taxon>
        <taxon>Metazoa</taxon>
        <taxon>Cnidaria</taxon>
        <taxon>Anthozoa</taxon>
        <taxon>Octocorallia</taxon>
        <taxon>Malacalcyonacea</taxon>
        <taxon>Plexauridae</taxon>
        <taxon>Paramuricea</taxon>
    </lineage>
</organism>
<keyword evidence="3" id="KW-1133">Transmembrane helix</keyword>
<feature type="compositionally biased region" description="Polar residues" evidence="6">
    <location>
        <begin position="1300"/>
        <end position="1319"/>
    </location>
</feature>
<evidence type="ECO:0000256" key="4">
    <source>
        <dbReference type="ARBA" id="ARBA00023136"/>
    </source>
</evidence>
<feature type="region of interest" description="Disordered" evidence="6">
    <location>
        <begin position="749"/>
        <end position="878"/>
    </location>
</feature>
<dbReference type="Proteomes" id="UP001152795">
    <property type="component" value="Unassembled WGS sequence"/>
</dbReference>
<dbReference type="GO" id="GO:0016020">
    <property type="term" value="C:membrane"/>
    <property type="evidence" value="ECO:0007669"/>
    <property type="project" value="InterPro"/>
</dbReference>
<dbReference type="PANTHER" id="PTHR12953">
    <property type="entry name" value="MEMBRANE PROTEIN CH1 RELATED"/>
    <property type="match status" value="1"/>
</dbReference>
<keyword evidence="5" id="KW-0175">Coiled coil</keyword>
<feature type="compositionally biased region" description="Polar residues" evidence="6">
    <location>
        <begin position="569"/>
        <end position="584"/>
    </location>
</feature>
<feature type="region of interest" description="Disordered" evidence="6">
    <location>
        <begin position="462"/>
        <end position="494"/>
    </location>
</feature>
<feature type="compositionally biased region" description="Basic and acidic residues" evidence="6">
    <location>
        <begin position="939"/>
        <end position="974"/>
    </location>
</feature>
<keyword evidence="9" id="KW-1185">Reference proteome</keyword>
<feature type="signal peptide" evidence="7">
    <location>
        <begin position="1"/>
        <end position="24"/>
    </location>
</feature>
<feature type="region of interest" description="Disordered" evidence="6">
    <location>
        <begin position="1296"/>
        <end position="1323"/>
    </location>
</feature>
<evidence type="ECO:0000313" key="8">
    <source>
        <dbReference type="EMBL" id="CAB3991251.1"/>
    </source>
</evidence>
<comment type="subcellular location">
    <subcellularLocation>
        <location evidence="1">Endomembrane system</location>
    </subcellularLocation>
</comment>
<feature type="compositionally biased region" description="Polar residues" evidence="6">
    <location>
        <begin position="664"/>
        <end position="713"/>
    </location>
</feature>
<protein>
    <submittedName>
        <fullName evidence="8">SUN domain-containing ossification factor isoform X4</fullName>
    </submittedName>
</protein>
<dbReference type="GO" id="GO:0034975">
    <property type="term" value="P:protein folding in endoplasmic reticulum"/>
    <property type="evidence" value="ECO:0007669"/>
    <property type="project" value="TreeGrafter"/>
</dbReference>
<proteinExistence type="predicted"/>
<dbReference type="InterPro" id="IPR012919">
    <property type="entry name" value="SUN_dom"/>
</dbReference>
<sequence>MASKVGRCIQLWLMLLLCWFVLRSDPVSQDPESESENLSTEKVNLGFTEQVVTPPLVSIHHTETIIPDILDQNTLVTRPAIAPATPWDDTQILSTVSEQGAKPDSSTEREIITEERIPDTSPFENLKEALSSDDIGKDGPEVDNSGNVAEDDIKKLIKSLDPVEIVNEREDLPSETVVHSSETDGEVENIENTKKEDASEGQARIENDSPETEQFKIPDNEVTTSTSNHNVDKLPSQPDELPDEHVHYEDSTGPQDVEATAEDLGSTPEDLEGTQEDMPSFNEWSQKFLAQEEEKKVAQINEKGSLDPSTQQKKKIIDHKQNNYASVDCGANIPEKNQEARNPNSILLENKDLYMLNPCSANVWFIVELCDHVQVTSLQLANFEMFSSTIEKFQVSFSTRYPTREWSPVQEFVAKPEKTIQTFTIDPTFAKYMKVEQLSHHGSEHYCPWSLLRVYGNSMVEEYEEHESSQDGNPSGIDEDLNTSSNTTEDKQIPQGILKSATDAVLNFVKETAKKLVNTEDNTNSTSNTTNTTKYREDNSTQPLPPKTIVQLMPREDYEASCHEDNDETPTTCLSGSECGSTESIPHSHQAFLEVVRNICGRNMKSAEACLNKFNITSAANTTNKDENLSKNTTERNLNSVNNGARNQDLEEADGRTLPEEENGSVSDSTVSDGIEKQNTQKPEDSTNSNETMPSDSSSASKPVHTDVQSSNNSPVTSTILPSSITSNSLSSSSVKVAAISSSVTSSIDACDFDCASGPTPLPQPPLAVDDEPNLVEQPTRQPGTNPMETIPEEHSDTPKSIPSENIDSSRASEGTPKVSDSPTLDHGTISSSSIITESTSQASENILIQPQEDSPEAVNRDTIIHQGSSGDNKVYERDFKGWGNKEHEDVPNPHVDVLKITLTDAETKEGTAEPEQANEDPVSDIRTQVNEGVLDSVWDEKEVGKSDADASSGTEKDIKEVETHEENSEDTRTDSFVVENDQNIEINKDDDVLSENLSQTELTDSGLENSDTNIMKQDLSEGQCEMKDVTNSKISEEAGSSSNDPGPTINVDTVPTQAPGNGNTYGKKESIFVTLSRKIKALEQNVTMTNLFLEELSQRYRKSMDEMQKKTEKKFSMLSKNFKLLTKINLSQNSTILALTNRIEQLEEKLNEATSRLKVVNQEVVERHVLGMCIQVLLVVIMWFVLRGKNEQPARQTCVGNGHLKNGSVLCNGNDYHQQNGTIEDIEQEENYLKEYNASKPSTPEAISDTKRRRRRKNRPNSVASDHALDQEPTQGQNIVSRTAGLLFHTPGSYDNIRPATNDSGSLRSCSTDSLSRVTQDERKLNAKKSAFSPKSKKVLFRNKKDADDGKSRTCISEARMTRERHHRPHTKLVRSKSSGECYENKLAISDIALSTSDPKRSLGNARCSLQSTSDPLKDQKSRWIWGLG</sequence>
<evidence type="ECO:0000256" key="3">
    <source>
        <dbReference type="ARBA" id="ARBA00022989"/>
    </source>
</evidence>
<dbReference type="Pfam" id="PF07738">
    <property type="entry name" value="Sad1_UNC"/>
    <property type="match status" value="1"/>
</dbReference>
<keyword evidence="2" id="KW-0812">Transmembrane</keyword>
<feature type="compositionally biased region" description="Low complexity" evidence="6">
    <location>
        <begin position="829"/>
        <end position="841"/>
    </location>
</feature>
<feature type="region of interest" description="Disordered" evidence="6">
    <location>
        <begin position="97"/>
        <end position="125"/>
    </location>
</feature>
<feature type="chain" id="PRO_5043333025" evidence="7">
    <location>
        <begin position="25"/>
        <end position="1430"/>
    </location>
</feature>
<evidence type="ECO:0000256" key="7">
    <source>
        <dbReference type="SAM" id="SignalP"/>
    </source>
</evidence>
<feature type="region of interest" description="Disordered" evidence="6">
    <location>
        <begin position="561"/>
        <end position="584"/>
    </location>
</feature>
<evidence type="ECO:0000256" key="5">
    <source>
        <dbReference type="SAM" id="Coils"/>
    </source>
</evidence>
<keyword evidence="4" id="KW-0472">Membrane</keyword>
<keyword evidence="7" id="KW-0732">Signal</keyword>
<dbReference type="PROSITE" id="PS51469">
    <property type="entry name" value="SUN"/>
    <property type="match status" value="1"/>
</dbReference>
<evidence type="ECO:0000256" key="6">
    <source>
        <dbReference type="SAM" id="MobiDB-lite"/>
    </source>
</evidence>
<dbReference type="InterPro" id="IPR008979">
    <property type="entry name" value="Galactose-bd-like_sf"/>
</dbReference>
<dbReference type="GO" id="GO:0005737">
    <property type="term" value="C:cytoplasm"/>
    <property type="evidence" value="ECO:0007669"/>
    <property type="project" value="TreeGrafter"/>
</dbReference>
<dbReference type="Gene3D" id="2.60.120.260">
    <property type="entry name" value="Galactose-binding domain-like"/>
    <property type="match status" value="1"/>
</dbReference>
<feature type="region of interest" description="Disordered" evidence="6">
    <location>
        <begin position="624"/>
        <end position="719"/>
    </location>
</feature>
<feature type="region of interest" description="Disordered" evidence="6">
    <location>
        <begin position="1236"/>
        <end position="1278"/>
    </location>
</feature>
<feature type="compositionally biased region" description="Polar residues" evidence="6">
    <location>
        <begin position="630"/>
        <end position="646"/>
    </location>
</feature>
<name>A0A6S7H4P1_PARCT</name>
<feature type="region of interest" description="Disordered" evidence="6">
    <location>
        <begin position="519"/>
        <end position="547"/>
    </location>
</feature>
<feature type="region of interest" description="Disordered" evidence="6">
    <location>
        <begin position="904"/>
        <end position="974"/>
    </location>
</feature>
<evidence type="ECO:0000256" key="2">
    <source>
        <dbReference type="ARBA" id="ARBA00022692"/>
    </source>
</evidence>
<evidence type="ECO:0000313" key="9">
    <source>
        <dbReference type="Proteomes" id="UP001152795"/>
    </source>
</evidence>
<feature type="region of interest" description="Disordered" evidence="6">
    <location>
        <begin position="1396"/>
        <end position="1419"/>
    </location>
</feature>
<feature type="compositionally biased region" description="Polar residues" evidence="6">
    <location>
        <begin position="777"/>
        <end position="788"/>
    </location>
</feature>
<accession>A0A6S7H4P1</accession>
<evidence type="ECO:0000256" key="1">
    <source>
        <dbReference type="ARBA" id="ARBA00004308"/>
    </source>
</evidence>
<feature type="region of interest" description="Disordered" evidence="6">
    <location>
        <begin position="724"/>
        <end position="743"/>
    </location>
</feature>